<gene>
    <name evidence="1" type="ORF">BpHYR1_042718</name>
</gene>
<sequence length="71" mass="8320">KSKTKQLKEKIYIQINYITKNIFKIFLQHLDWIKQSNCFSCPGDRLTILNKFVMLSLFLIKVANPSTPLCT</sequence>
<reference evidence="1 2" key="1">
    <citation type="journal article" date="2018" name="Sci. Rep.">
        <title>Genomic signatures of local adaptation to the degree of environmental predictability in rotifers.</title>
        <authorList>
            <person name="Franch-Gras L."/>
            <person name="Hahn C."/>
            <person name="Garcia-Roger E.M."/>
            <person name="Carmona M.J."/>
            <person name="Serra M."/>
            <person name="Gomez A."/>
        </authorList>
    </citation>
    <scope>NUCLEOTIDE SEQUENCE [LARGE SCALE GENOMIC DNA]</scope>
    <source>
        <strain evidence="1">HYR1</strain>
    </source>
</reference>
<comment type="caution">
    <text evidence="1">The sequence shown here is derived from an EMBL/GenBank/DDBJ whole genome shotgun (WGS) entry which is preliminary data.</text>
</comment>
<name>A0A3M7PUM3_BRAPC</name>
<proteinExistence type="predicted"/>
<protein>
    <submittedName>
        <fullName evidence="1">Uncharacterized protein</fullName>
    </submittedName>
</protein>
<dbReference type="Proteomes" id="UP000276133">
    <property type="component" value="Unassembled WGS sequence"/>
</dbReference>
<feature type="non-terminal residue" evidence="1">
    <location>
        <position position="1"/>
    </location>
</feature>
<dbReference type="EMBL" id="REGN01008744">
    <property type="protein sequence ID" value="RNA02837.1"/>
    <property type="molecule type" value="Genomic_DNA"/>
</dbReference>
<dbReference type="AlphaFoldDB" id="A0A3M7PUM3"/>
<keyword evidence="2" id="KW-1185">Reference proteome</keyword>
<evidence type="ECO:0000313" key="2">
    <source>
        <dbReference type="Proteomes" id="UP000276133"/>
    </source>
</evidence>
<organism evidence="1 2">
    <name type="scientific">Brachionus plicatilis</name>
    <name type="common">Marine rotifer</name>
    <name type="synonym">Brachionus muelleri</name>
    <dbReference type="NCBI Taxonomy" id="10195"/>
    <lineage>
        <taxon>Eukaryota</taxon>
        <taxon>Metazoa</taxon>
        <taxon>Spiralia</taxon>
        <taxon>Gnathifera</taxon>
        <taxon>Rotifera</taxon>
        <taxon>Eurotatoria</taxon>
        <taxon>Monogononta</taxon>
        <taxon>Pseudotrocha</taxon>
        <taxon>Ploima</taxon>
        <taxon>Brachionidae</taxon>
        <taxon>Brachionus</taxon>
    </lineage>
</organism>
<accession>A0A3M7PUM3</accession>
<evidence type="ECO:0000313" key="1">
    <source>
        <dbReference type="EMBL" id="RNA02837.1"/>
    </source>
</evidence>